<organism evidence="2 3">
    <name type="scientific">Colletotrichum salicis</name>
    <dbReference type="NCBI Taxonomy" id="1209931"/>
    <lineage>
        <taxon>Eukaryota</taxon>
        <taxon>Fungi</taxon>
        <taxon>Dikarya</taxon>
        <taxon>Ascomycota</taxon>
        <taxon>Pezizomycotina</taxon>
        <taxon>Sordariomycetes</taxon>
        <taxon>Hypocreomycetidae</taxon>
        <taxon>Glomerellales</taxon>
        <taxon>Glomerellaceae</taxon>
        <taxon>Colletotrichum</taxon>
        <taxon>Colletotrichum acutatum species complex</taxon>
    </lineage>
</organism>
<dbReference type="Proteomes" id="UP000070121">
    <property type="component" value="Unassembled WGS sequence"/>
</dbReference>
<keyword evidence="3" id="KW-1185">Reference proteome</keyword>
<accession>A0A135U9Q3</accession>
<sequence>MLALAPYQTEQHAATSVVHLHAYGGIIEVTLWTLSNTSRGATTGVNDEQVVTKMAKLTLKTPATRKSTSDQPKPAVPMATRKARTTKKWHHLKPKLLLLPRPLSLQQVRANMIGGYFDKGD</sequence>
<gene>
    <name evidence="2" type="ORF">CSAL01_13564</name>
</gene>
<evidence type="ECO:0000313" key="3">
    <source>
        <dbReference type="Proteomes" id="UP000070121"/>
    </source>
</evidence>
<dbReference type="AlphaFoldDB" id="A0A135U9Q3"/>
<evidence type="ECO:0000313" key="2">
    <source>
        <dbReference type="EMBL" id="KXH57138.1"/>
    </source>
</evidence>
<comment type="caution">
    <text evidence="2">The sequence shown here is derived from an EMBL/GenBank/DDBJ whole genome shotgun (WGS) entry which is preliminary data.</text>
</comment>
<dbReference type="EMBL" id="JFFI01001623">
    <property type="protein sequence ID" value="KXH57138.1"/>
    <property type="molecule type" value="Genomic_DNA"/>
</dbReference>
<feature type="region of interest" description="Disordered" evidence="1">
    <location>
        <begin position="61"/>
        <end position="89"/>
    </location>
</feature>
<reference evidence="2 3" key="1">
    <citation type="submission" date="2014-02" db="EMBL/GenBank/DDBJ databases">
        <title>The genome sequence of Colletotrichum salicis CBS 607.94.</title>
        <authorList>
            <person name="Baroncelli R."/>
            <person name="Thon M.R."/>
        </authorList>
    </citation>
    <scope>NUCLEOTIDE SEQUENCE [LARGE SCALE GENOMIC DNA]</scope>
    <source>
        <strain evidence="2 3">CBS 607.94</strain>
    </source>
</reference>
<proteinExistence type="predicted"/>
<name>A0A135U9Q3_9PEZI</name>
<dbReference type="STRING" id="1209931.A0A135U9Q3"/>
<protein>
    <submittedName>
        <fullName evidence="2">Separin</fullName>
    </submittedName>
</protein>
<evidence type="ECO:0000256" key="1">
    <source>
        <dbReference type="SAM" id="MobiDB-lite"/>
    </source>
</evidence>